<protein>
    <submittedName>
        <fullName evidence="5">Putative methyltransferase with RNA binding domain</fullName>
    </submittedName>
</protein>
<proteinExistence type="inferred from homology"/>
<dbReference type="InterPro" id="IPR002942">
    <property type="entry name" value="S4_RNA-bd"/>
</dbReference>
<evidence type="ECO:0000256" key="3">
    <source>
        <dbReference type="PROSITE-ProRule" id="PRU00182"/>
    </source>
</evidence>
<keyword evidence="6" id="KW-1185">Reference proteome</keyword>
<keyword evidence="5" id="KW-0489">Methyltransferase</keyword>
<dbReference type="SMART" id="SM00363">
    <property type="entry name" value="S4"/>
    <property type="match status" value="1"/>
</dbReference>
<dbReference type="AlphaFoldDB" id="A0A077M3M4"/>
<comment type="similarity">
    <text evidence="2">Belongs to the TlyA family.</text>
</comment>
<dbReference type="InterPro" id="IPR047048">
    <property type="entry name" value="TlyA"/>
</dbReference>
<dbReference type="Gene3D" id="3.40.50.150">
    <property type="entry name" value="Vaccinia Virus protein VP39"/>
    <property type="match status" value="1"/>
</dbReference>
<organism evidence="5 6">
    <name type="scientific">Nostocoides jenkinsii Ben 74</name>
    <dbReference type="NCBI Taxonomy" id="1193518"/>
    <lineage>
        <taxon>Bacteria</taxon>
        <taxon>Bacillati</taxon>
        <taxon>Actinomycetota</taxon>
        <taxon>Actinomycetes</taxon>
        <taxon>Micrococcales</taxon>
        <taxon>Intrasporangiaceae</taxon>
        <taxon>Nostocoides</taxon>
    </lineage>
</organism>
<dbReference type="PIRSF" id="PIRSF005578">
    <property type="entry name" value="TlyA"/>
    <property type="match status" value="1"/>
</dbReference>
<dbReference type="Proteomes" id="UP000035720">
    <property type="component" value="Unassembled WGS sequence"/>
</dbReference>
<accession>A0A077M3M4</accession>
<dbReference type="PANTHER" id="PTHR32319:SF0">
    <property type="entry name" value="BACTERIAL HEMOLYSIN-LIKE PROTEIN"/>
    <property type="match status" value="1"/>
</dbReference>
<dbReference type="STRING" id="1193518.BN13_1240026"/>
<dbReference type="Gene3D" id="3.10.290.10">
    <property type="entry name" value="RNA-binding S4 domain"/>
    <property type="match status" value="1"/>
</dbReference>
<gene>
    <name evidence="5" type="primary">yqxC</name>
    <name evidence="5" type="ORF">BN13_1240026</name>
</gene>
<evidence type="ECO:0000313" key="5">
    <source>
        <dbReference type="EMBL" id="CCI51806.1"/>
    </source>
</evidence>
<evidence type="ECO:0000313" key="6">
    <source>
        <dbReference type="Proteomes" id="UP000035720"/>
    </source>
</evidence>
<name>A0A077M3M4_9MICO</name>
<evidence type="ECO:0000256" key="2">
    <source>
        <dbReference type="ARBA" id="ARBA00029460"/>
    </source>
</evidence>
<feature type="domain" description="RNA-binding S4" evidence="4">
    <location>
        <begin position="3"/>
        <end position="65"/>
    </location>
</feature>
<dbReference type="EMBL" id="CAJC01000029">
    <property type="protein sequence ID" value="CCI51806.1"/>
    <property type="molecule type" value="Genomic_DNA"/>
</dbReference>
<keyword evidence="1 3" id="KW-0694">RNA-binding</keyword>
<dbReference type="InterPro" id="IPR004538">
    <property type="entry name" value="Hemolysin_A/TlyA"/>
</dbReference>
<evidence type="ECO:0000259" key="4">
    <source>
        <dbReference type="SMART" id="SM00363"/>
    </source>
</evidence>
<reference evidence="5 6" key="1">
    <citation type="journal article" date="2013" name="ISME J.">
        <title>A metabolic model for members of the genus Tetrasphaera involved in enhanced biological phosphorus removal.</title>
        <authorList>
            <person name="Kristiansen R."/>
            <person name="Nguyen H.T.T."/>
            <person name="Saunders A.M."/>
            <person name="Nielsen J.L."/>
            <person name="Wimmer R."/>
            <person name="Le V.Q."/>
            <person name="McIlroy S.J."/>
            <person name="Petrovski S."/>
            <person name="Seviour R.J."/>
            <person name="Calteau A."/>
            <person name="Nielsen K.L."/>
            <person name="Nielsen P.H."/>
        </authorList>
    </citation>
    <scope>NUCLEOTIDE SEQUENCE [LARGE SCALE GENOMIC DNA]</scope>
    <source>
        <strain evidence="5 6">Ben 74</strain>
    </source>
</reference>
<dbReference type="PROSITE" id="PS50889">
    <property type="entry name" value="S4"/>
    <property type="match status" value="1"/>
</dbReference>
<dbReference type="GO" id="GO:0003723">
    <property type="term" value="F:RNA binding"/>
    <property type="evidence" value="ECO:0007669"/>
    <property type="project" value="UniProtKB-KW"/>
</dbReference>
<dbReference type="SUPFAM" id="SSF53335">
    <property type="entry name" value="S-adenosyl-L-methionine-dependent methyltransferases"/>
    <property type="match status" value="1"/>
</dbReference>
<dbReference type="InterPro" id="IPR029063">
    <property type="entry name" value="SAM-dependent_MTases_sf"/>
</dbReference>
<dbReference type="SUPFAM" id="SSF55174">
    <property type="entry name" value="Alpha-L RNA-binding motif"/>
    <property type="match status" value="1"/>
</dbReference>
<dbReference type="InterPro" id="IPR002877">
    <property type="entry name" value="RNA_MeTrfase_FtsJ_dom"/>
</dbReference>
<dbReference type="RefSeq" id="WP_157038632.1">
    <property type="nucleotide sequence ID" value="NZ_HF571038.1"/>
</dbReference>
<dbReference type="OrthoDB" id="9784736at2"/>
<dbReference type="Pfam" id="PF01728">
    <property type="entry name" value="FtsJ"/>
    <property type="match status" value="1"/>
</dbReference>
<dbReference type="PANTHER" id="PTHR32319">
    <property type="entry name" value="BACTERIAL HEMOLYSIN-LIKE PROTEIN"/>
    <property type="match status" value="1"/>
</dbReference>
<comment type="caution">
    <text evidence="5">The sequence shown here is derived from an EMBL/GenBank/DDBJ whole genome shotgun (WGS) entry which is preliminary data.</text>
</comment>
<dbReference type="InterPro" id="IPR036986">
    <property type="entry name" value="S4_RNA-bd_sf"/>
</dbReference>
<dbReference type="GO" id="GO:0008168">
    <property type="term" value="F:methyltransferase activity"/>
    <property type="evidence" value="ECO:0007669"/>
    <property type="project" value="UniProtKB-KW"/>
</dbReference>
<dbReference type="Pfam" id="PF01479">
    <property type="entry name" value="S4"/>
    <property type="match status" value="1"/>
</dbReference>
<sequence>MTTRLDADLVARGLARSRAEARDLIRDGLVRVDDRTVTKAATSVSADADITVTCGGTRWVGRGAEKLLAALTEFAPAGLIVAGRDALDAGASTGGFTQVLLARGAARVAAVDVGHGQLAPVVAADDRVTDFSGVSVRDLDPATVGGPVDLLVADLSFISLRTVLVDLARLVRPGGDLVLLVKPQFEVGRERLGKGGIVRRPDHREGALAAVLETARSIGLAPGGLIRSPLRGGHGNHEYLLWLRRDDLAHDVVGSAWEALLRKAATVAMDDNEEER</sequence>
<dbReference type="CDD" id="cd00165">
    <property type="entry name" value="S4"/>
    <property type="match status" value="1"/>
</dbReference>
<dbReference type="GO" id="GO:0032259">
    <property type="term" value="P:methylation"/>
    <property type="evidence" value="ECO:0007669"/>
    <property type="project" value="UniProtKB-KW"/>
</dbReference>
<keyword evidence="5" id="KW-0808">Transferase</keyword>
<evidence type="ECO:0000256" key="1">
    <source>
        <dbReference type="ARBA" id="ARBA00022884"/>
    </source>
</evidence>